<feature type="active site" description="Proton acceptor" evidence="1">
    <location>
        <position position="166"/>
    </location>
</feature>
<dbReference type="InterPro" id="IPR029063">
    <property type="entry name" value="SAM-dependent_MTases_sf"/>
</dbReference>
<dbReference type="InterPro" id="IPR007473">
    <property type="entry name" value="RlmJ"/>
</dbReference>
<dbReference type="SUPFAM" id="SSF53335">
    <property type="entry name" value="S-adenosyl-L-methionine-dependent methyltransferases"/>
    <property type="match status" value="1"/>
</dbReference>
<organism evidence="2 3">
    <name type="scientific">Idiomarina fontislapidosi</name>
    <dbReference type="NCBI Taxonomy" id="263723"/>
    <lineage>
        <taxon>Bacteria</taxon>
        <taxon>Pseudomonadati</taxon>
        <taxon>Pseudomonadota</taxon>
        <taxon>Gammaproteobacteria</taxon>
        <taxon>Alteromonadales</taxon>
        <taxon>Idiomarinaceae</taxon>
        <taxon>Idiomarina</taxon>
    </lineage>
</organism>
<dbReference type="RefSeq" id="WP_110574611.1">
    <property type="nucleotide sequence ID" value="NZ_PIPV01000003.1"/>
</dbReference>
<dbReference type="AlphaFoldDB" id="A0A432Y7W0"/>
<dbReference type="GO" id="GO:0005829">
    <property type="term" value="C:cytosol"/>
    <property type="evidence" value="ECO:0007669"/>
    <property type="project" value="TreeGrafter"/>
</dbReference>
<dbReference type="PANTHER" id="PTHR37426:SF1">
    <property type="entry name" value="RIBOSOMAL RNA LARGE SUBUNIT METHYLTRANSFERASE J"/>
    <property type="match status" value="1"/>
</dbReference>
<keyword evidence="1" id="KW-0949">S-adenosyl-L-methionine</keyword>
<accession>A0A432Y7W0</accession>
<dbReference type="GO" id="GO:0003723">
    <property type="term" value="F:RNA binding"/>
    <property type="evidence" value="ECO:0007669"/>
    <property type="project" value="UniProtKB-UniRule"/>
</dbReference>
<gene>
    <name evidence="1" type="primary">rlmJ</name>
    <name evidence="2" type="ORF">CWE25_05220</name>
</gene>
<proteinExistence type="inferred from homology"/>
<comment type="function">
    <text evidence="1">Specifically methylates the adenine in position 2030 of 23S rRNA.</text>
</comment>
<keyword evidence="1" id="KW-0694">RNA-binding</keyword>
<comment type="subunit">
    <text evidence="1">Monomer.</text>
</comment>
<dbReference type="OrthoDB" id="9791274at2"/>
<feature type="binding site" evidence="1">
    <location>
        <position position="99"/>
    </location>
    <ligand>
        <name>S-adenosyl-L-methionine</name>
        <dbReference type="ChEBI" id="CHEBI:59789"/>
    </ligand>
</feature>
<comment type="caution">
    <text evidence="2">The sequence shown here is derived from an EMBL/GenBank/DDBJ whole genome shotgun (WGS) entry which is preliminary data.</text>
</comment>
<comment type="similarity">
    <text evidence="1">Belongs to the RlmJ family.</text>
</comment>
<evidence type="ECO:0000313" key="2">
    <source>
        <dbReference type="EMBL" id="RUO57078.1"/>
    </source>
</evidence>
<dbReference type="Proteomes" id="UP000287330">
    <property type="component" value="Unassembled WGS sequence"/>
</dbReference>
<reference evidence="3" key="1">
    <citation type="journal article" date="2018" name="Front. Microbiol.">
        <title>Genome-Based Analysis Reveals the Taxonomy and Diversity of the Family Idiomarinaceae.</title>
        <authorList>
            <person name="Liu Y."/>
            <person name="Lai Q."/>
            <person name="Shao Z."/>
        </authorList>
    </citation>
    <scope>NUCLEOTIDE SEQUENCE [LARGE SCALE GENOMIC DNA]</scope>
    <source>
        <strain evidence="3">F23</strain>
    </source>
</reference>
<protein>
    <recommendedName>
        <fullName evidence="1">Ribosomal RNA large subunit methyltransferase J</fullName>
        <ecNumber evidence="1">2.1.1.266</ecNumber>
    </recommendedName>
    <alternativeName>
        <fullName evidence="1">23S rRNA (adenine(2030)-N6)-methyltransferase</fullName>
    </alternativeName>
    <alternativeName>
        <fullName evidence="1">23S rRNA m6A2030 methyltransferase</fullName>
    </alternativeName>
</protein>
<keyword evidence="1" id="KW-0698">rRNA processing</keyword>
<feature type="binding site" evidence="1">
    <location>
        <position position="166"/>
    </location>
    <ligand>
        <name>S-adenosyl-L-methionine</name>
        <dbReference type="ChEBI" id="CHEBI:59789"/>
    </ligand>
</feature>
<name>A0A432Y7W0_9GAMM</name>
<feature type="binding site" evidence="1">
    <location>
        <position position="41"/>
    </location>
    <ligand>
        <name>S-adenosyl-L-methionine</name>
        <dbReference type="ChEBI" id="CHEBI:59789"/>
    </ligand>
</feature>
<dbReference type="Pfam" id="PF04378">
    <property type="entry name" value="RsmJ"/>
    <property type="match status" value="1"/>
</dbReference>
<feature type="binding site" evidence="1">
    <location>
        <position position="117"/>
    </location>
    <ligand>
        <name>S-adenosyl-L-methionine</name>
        <dbReference type="ChEBI" id="CHEBI:59789"/>
    </ligand>
</feature>
<dbReference type="EC" id="2.1.1.266" evidence="1"/>
<dbReference type="GO" id="GO:0070475">
    <property type="term" value="P:rRNA base methylation"/>
    <property type="evidence" value="ECO:0007669"/>
    <property type="project" value="UniProtKB-UniRule"/>
</dbReference>
<dbReference type="Gene3D" id="3.40.50.150">
    <property type="entry name" value="Vaccinia Virus protein VP39"/>
    <property type="match status" value="1"/>
</dbReference>
<evidence type="ECO:0000256" key="1">
    <source>
        <dbReference type="HAMAP-Rule" id="MF_00934"/>
    </source>
</evidence>
<dbReference type="HAMAP" id="MF_00934">
    <property type="entry name" value="23SrRNA_methyltr_J"/>
    <property type="match status" value="1"/>
</dbReference>
<comment type="catalytic activity">
    <reaction evidence="1">
        <text>adenosine(2030) in 23S rRNA + S-adenosyl-L-methionine = N(6)-methyladenosine(2030) in 23S rRNA + S-adenosyl-L-homocysteine + H(+)</text>
        <dbReference type="Rhea" id="RHEA:43736"/>
        <dbReference type="Rhea" id="RHEA-COMP:10668"/>
        <dbReference type="Rhea" id="RHEA-COMP:10669"/>
        <dbReference type="ChEBI" id="CHEBI:15378"/>
        <dbReference type="ChEBI" id="CHEBI:57856"/>
        <dbReference type="ChEBI" id="CHEBI:59789"/>
        <dbReference type="ChEBI" id="CHEBI:74411"/>
        <dbReference type="ChEBI" id="CHEBI:74449"/>
        <dbReference type="EC" id="2.1.1.266"/>
    </reaction>
</comment>
<keyword evidence="1 2" id="KW-0808">Transferase</keyword>
<keyword evidence="3" id="KW-1185">Reference proteome</keyword>
<dbReference type="EMBL" id="PIPV01000003">
    <property type="protein sequence ID" value="RUO57078.1"/>
    <property type="molecule type" value="Genomic_DNA"/>
</dbReference>
<dbReference type="PANTHER" id="PTHR37426">
    <property type="entry name" value="RIBOSOMAL RNA LARGE SUBUNIT METHYLTRANSFERASE J"/>
    <property type="match status" value="1"/>
</dbReference>
<feature type="binding site" evidence="1">
    <location>
        <position position="18"/>
    </location>
    <ligand>
        <name>S-adenosyl-L-methionine</name>
        <dbReference type="ChEBI" id="CHEBI:59789"/>
    </ligand>
</feature>
<feature type="binding site" evidence="1">
    <location>
        <begin position="145"/>
        <end position="146"/>
    </location>
    <ligand>
        <name>S-adenosyl-L-methionine</name>
        <dbReference type="ChEBI" id="CHEBI:59789"/>
    </ligand>
</feature>
<sequence length="284" mass="32173">MNYRHIYHAGNFADVFKHLLLVIAIDYYKQKNKPICVLDTHGGIGLYDLTSEQAGKTNEYPEGIGRLWNDADAPAFVEPYLNIVKELNEHGELTAYPGSPWVVQQLLRAHDRHIVSELHTDDAVALKENLRGQRHSQLEVLAPFDGYEALKAKLPPAEKRGLVLIDPPFESVHEFDDIVTAIEHGIKRWAAGSFAVWFPLKDDEKVGDFYRQLRDIAGLPKTLAIELMVKEPNPTTGLYGCGYVWVNPPYGVQQQLPDVMNYLQRILAQDSSAHARTFWLVEES</sequence>
<feature type="site" description="Interaction with substrate rRNA" evidence="1">
    <location>
        <position position="3"/>
    </location>
</feature>
<dbReference type="GO" id="GO:0036307">
    <property type="term" value="F:23S rRNA (adenine(2030)-N(6))-methyltransferase activity"/>
    <property type="evidence" value="ECO:0007669"/>
    <property type="project" value="UniProtKB-UniRule"/>
</dbReference>
<keyword evidence="1 2" id="KW-0489">Methyltransferase</keyword>
<evidence type="ECO:0000313" key="3">
    <source>
        <dbReference type="Proteomes" id="UP000287330"/>
    </source>
</evidence>